<dbReference type="GeneID" id="108979352"/>
<dbReference type="CDD" id="cd06472">
    <property type="entry name" value="ACD_ScHsp26_like"/>
    <property type="match status" value="1"/>
</dbReference>
<dbReference type="PROSITE" id="PS01031">
    <property type="entry name" value="SHSP"/>
    <property type="match status" value="1"/>
</dbReference>
<gene>
    <name evidence="4" type="primary">LOC108979352</name>
</gene>
<organism evidence="3 4">
    <name type="scientific">Juglans regia</name>
    <name type="common">English walnut</name>
    <dbReference type="NCBI Taxonomy" id="51240"/>
    <lineage>
        <taxon>Eukaryota</taxon>
        <taxon>Viridiplantae</taxon>
        <taxon>Streptophyta</taxon>
        <taxon>Embryophyta</taxon>
        <taxon>Tracheophyta</taxon>
        <taxon>Spermatophyta</taxon>
        <taxon>Magnoliopsida</taxon>
        <taxon>eudicotyledons</taxon>
        <taxon>Gunneridae</taxon>
        <taxon>Pentapetalae</taxon>
        <taxon>rosids</taxon>
        <taxon>fabids</taxon>
        <taxon>Fagales</taxon>
        <taxon>Juglandaceae</taxon>
        <taxon>Juglans</taxon>
    </lineage>
</organism>
<evidence type="ECO:0000256" key="2">
    <source>
        <dbReference type="RuleBase" id="RU003616"/>
    </source>
</evidence>
<dbReference type="GO" id="GO:0051259">
    <property type="term" value="P:protein complex oligomerization"/>
    <property type="evidence" value="ECO:0000318"/>
    <property type="project" value="GO_Central"/>
</dbReference>
<evidence type="ECO:0000313" key="4">
    <source>
        <dbReference type="RefSeq" id="XP_018805558.1"/>
    </source>
</evidence>
<dbReference type="SUPFAM" id="SSF49764">
    <property type="entry name" value="HSP20-like chaperones"/>
    <property type="match status" value="1"/>
</dbReference>
<dbReference type="GO" id="GO:0006457">
    <property type="term" value="P:protein folding"/>
    <property type="evidence" value="ECO:0000318"/>
    <property type="project" value="GO_Central"/>
</dbReference>
<comment type="similarity">
    <text evidence="1 2">Belongs to the small heat shock protein (HSP20) family.</text>
</comment>
<proteinExistence type="inferred from homology"/>
<dbReference type="Pfam" id="PF00011">
    <property type="entry name" value="HSP20"/>
    <property type="match status" value="1"/>
</dbReference>
<name>A0A2I4DEI7_JUGRE</name>
<evidence type="ECO:0000256" key="1">
    <source>
        <dbReference type="PROSITE-ProRule" id="PRU00285"/>
    </source>
</evidence>
<dbReference type="PANTHER" id="PTHR11527">
    <property type="entry name" value="HEAT-SHOCK PROTEIN 20 FAMILY MEMBER"/>
    <property type="match status" value="1"/>
</dbReference>
<dbReference type="Gene3D" id="2.60.40.790">
    <property type="match status" value="1"/>
</dbReference>
<dbReference type="STRING" id="51240.A0A2I4DEI7"/>
<protein>
    <submittedName>
        <fullName evidence="4">17.8 kDa class I heat shock protein-like</fullName>
    </submittedName>
</protein>
<dbReference type="GO" id="GO:0051082">
    <property type="term" value="F:unfolded protein binding"/>
    <property type="evidence" value="ECO:0000318"/>
    <property type="project" value="GO_Central"/>
</dbReference>
<dbReference type="Gramene" id="Jr06_11980_p1">
    <property type="protein sequence ID" value="cds.Jr06_11980_p1"/>
    <property type="gene ID" value="Jr06_11980"/>
</dbReference>
<dbReference type="InterPro" id="IPR008978">
    <property type="entry name" value="HSP20-like_chaperone"/>
</dbReference>
<dbReference type="GO" id="GO:0009408">
    <property type="term" value="P:response to heat"/>
    <property type="evidence" value="ECO:0000318"/>
    <property type="project" value="GO_Central"/>
</dbReference>
<dbReference type="OrthoDB" id="1431247at2759"/>
<dbReference type="Proteomes" id="UP000235220">
    <property type="component" value="Chromosome 6"/>
</dbReference>
<dbReference type="InterPro" id="IPR002068">
    <property type="entry name" value="A-crystallin/Hsp20_dom"/>
</dbReference>
<dbReference type="AlphaFoldDB" id="A0A2I4DEI7"/>
<sequence>MSLFQSLFDQRSFSDPFRGFFFENSENILGSGNTQMDWKETPHAHIFEIDLPGLTKEEVKLEVHEDRVVRISAERKDVAGEDEKTFYKWHCKERSSGNFAREFRLPENAKVDEIKASMSDGLLVVTVPKDETKKKDKKQKAVEISGDEGNAPKGVLARFVCCKA</sequence>
<keyword evidence="3" id="KW-1185">Reference proteome</keyword>
<dbReference type="RefSeq" id="XP_018805558.1">
    <property type="nucleotide sequence ID" value="XM_018950013.2"/>
</dbReference>
<accession>A0A2I4DEI7</accession>
<dbReference type="GO" id="GO:0009651">
    <property type="term" value="P:response to salt stress"/>
    <property type="evidence" value="ECO:0000318"/>
    <property type="project" value="GO_Central"/>
</dbReference>
<dbReference type="InterPro" id="IPR031107">
    <property type="entry name" value="Small_HSP"/>
</dbReference>
<reference evidence="4" key="1">
    <citation type="submission" date="2025-08" db="UniProtKB">
        <authorList>
            <consortium name="RefSeq"/>
        </authorList>
    </citation>
    <scope>IDENTIFICATION</scope>
    <source>
        <tissue evidence="4">Leaves</tissue>
    </source>
</reference>
<evidence type="ECO:0000313" key="3">
    <source>
        <dbReference type="Proteomes" id="UP000235220"/>
    </source>
</evidence>
<dbReference type="GO" id="GO:0042542">
    <property type="term" value="P:response to hydrogen peroxide"/>
    <property type="evidence" value="ECO:0000318"/>
    <property type="project" value="GO_Central"/>
</dbReference>
<dbReference type="KEGG" id="jre:108979352"/>